<keyword evidence="1" id="KW-0472">Membrane</keyword>
<dbReference type="EMBL" id="JACRIW010000097">
    <property type="protein sequence ID" value="MBI5170572.1"/>
    <property type="molecule type" value="Genomic_DNA"/>
</dbReference>
<keyword evidence="1" id="KW-0812">Transmembrane</keyword>
<evidence type="ECO:0000313" key="2">
    <source>
        <dbReference type="EMBL" id="MBI5170572.1"/>
    </source>
</evidence>
<evidence type="ECO:0000313" key="3">
    <source>
        <dbReference type="Proteomes" id="UP000696931"/>
    </source>
</evidence>
<dbReference type="Proteomes" id="UP000696931">
    <property type="component" value="Unassembled WGS sequence"/>
</dbReference>
<dbReference type="Gene3D" id="1.20.1250.20">
    <property type="entry name" value="MFS general substrate transporter like domains"/>
    <property type="match status" value="1"/>
</dbReference>
<evidence type="ECO:0000256" key="1">
    <source>
        <dbReference type="SAM" id="Phobius"/>
    </source>
</evidence>
<dbReference type="SUPFAM" id="SSF103473">
    <property type="entry name" value="MFS general substrate transporter"/>
    <property type="match status" value="1"/>
</dbReference>
<dbReference type="PANTHER" id="PTHR43596">
    <property type="entry name" value="ADP,ATP CARRIER PROTEIN"/>
    <property type="match status" value="1"/>
</dbReference>
<feature type="non-terminal residue" evidence="2">
    <location>
        <position position="316"/>
    </location>
</feature>
<dbReference type="PANTHER" id="PTHR43596:SF1">
    <property type="entry name" value="ADP,ATP CARRIER PROTEIN"/>
    <property type="match status" value="1"/>
</dbReference>
<proteinExistence type="predicted"/>
<feature type="transmembrane region" description="Helical" evidence="1">
    <location>
        <begin position="166"/>
        <end position="191"/>
    </location>
</feature>
<feature type="transmembrane region" description="Helical" evidence="1">
    <location>
        <begin position="253"/>
        <end position="272"/>
    </location>
</feature>
<dbReference type="AlphaFoldDB" id="A0A933SEC5"/>
<feature type="transmembrane region" description="Helical" evidence="1">
    <location>
        <begin position="197"/>
        <end position="215"/>
    </location>
</feature>
<keyword evidence="1" id="KW-1133">Transmembrane helix</keyword>
<feature type="transmembrane region" description="Helical" evidence="1">
    <location>
        <begin position="292"/>
        <end position="311"/>
    </location>
</feature>
<comment type="caution">
    <text evidence="2">The sequence shown here is derived from an EMBL/GenBank/DDBJ whole genome shotgun (WGS) entry which is preliminary data.</text>
</comment>
<organism evidence="2 3">
    <name type="scientific">Eiseniibacteriota bacterium</name>
    <dbReference type="NCBI Taxonomy" id="2212470"/>
    <lineage>
        <taxon>Bacteria</taxon>
        <taxon>Candidatus Eiseniibacteriota</taxon>
    </lineage>
</organism>
<accession>A0A933SEC5</accession>
<protein>
    <submittedName>
        <fullName evidence="2">MFS transporter</fullName>
    </submittedName>
</protein>
<gene>
    <name evidence="2" type="ORF">HZA61_13875</name>
</gene>
<sequence length="316" mass="34685">MTTGHRDAPSHAGGRLHTSLRLLVDVRGPERSSMLLSFVYFFFVMSAWLVLRPIRDEIAAASGVRNLPWLFLGTLGATLLFNPLYGALVVRFRVRMFIAATYHIFVANLFVFYLLMRFATQGEGSTFELWMGRAFYVWTSVFNFFVISIFWSFMADAFTSEQAKRLFGFIGVGGTLGSITGSAFTAAMAQGIGTKNLLLASALLLEIAVLVVARFPRGGAKSPTPPEAGAPAHEDVIGGSAWGGLTRLLQSRYLLAIAAFLTLYILGSTVLYASQSDLVGRLYPTREARTTVLAQLELAAQLLTLFTQFFFTGRIT</sequence>
<feature type="transmembrane region" description="Helical" evidence="1">
    <location>
        <begin position="33"/>
        <end position="51"/>
    </location>
</feature>
<feature type="transmembrane region" description="Helical" evidence="1">
    <location>
        <begin position="71"/>
        <end position="90"/>
    </location>
</feature>
<name>A0A933SEC5_UNCEI</name>
<feature type="transmembrane region" description="Helical" evidence="1">
    <location>
        <begin position="135"/>
        <end position="154"/>
    </location>
</feature>
<feature type="transmembrane region" description="Helical" evidence="1">
    <location>
        <begin position="97"/>
        <end position="115"/>
    </location>
</feature>
<dbReference type="InterPro" id="IPR036259">
    <property type="entry name" value="MFS_trans_sf"/>
</dbReference>
<reference evidence="2" key="1">
    <citation type="submission" date="2020-07" db="EMBL/GenBank/DDBJ databases">
        <title>Huge and variable diversity of episymbiotic CPR bacteria and DPANN archaea in groundwater ecosystems.</title>
        <authorList>
            <person name="He C.Y."/>
            <person name="Keren R."/>
            <person name="Whittaker M."/>
            <person name="Farag I.F."/>
            <person name="Doudna J."/>
            <person name="Cate J.H.D."/>
            <person name="Banfield J.F."/>
        </authorList>
    </citation>
    <scope>NUCLEOTIDE SEQUENCE</scope>
    <source>
        <strain evidence="2">NC_groundwater_1813_Pr3_B-0.1um_71_17</strain>
    </source>
</reference>